<dbReference type="PANTHER" id="PTHR47961:SF13">
    <property type="entry name" value="ACTIVATING SIGNAL COINTEGRATOR 1 COMPLEX SUBUNIT 3"/>
    <property type="match status" value="1"/>
</dbReference>
<dbReference type="PANTHER" id="PTHR47961">
    <property type="entry name" value="DNA POLYMERASE THETA, PUTATIVE (AFU_ORTHOLOGUE AFUA_1G05260)-RELATED"/>
    <property type="match status" value="1"/>
</dbReference>
<accession>A0A1B7NG79</accession>
<dbReference type="GO" id="GO:0016787">
    <property type="term" value="F:hydrolase activity"/>
    <property type="evidence" value="ECO:0007669"/>
    <property type="project" value="UniProtKB-KW"/>
</dbReference>
<dbReference type="InterPro" id="IPR011545">
    <property type="entry name" value="DEAD/DEAH_box_helicase_dom"/>
</dbReference>
<keyword evidence="2" id="KW-0378">Hydrolase</keyword>
<keyword evidence="4" id="KW-0067">ATP-binding</keyword>
<dbReference type="Proteomes" id="UP000092154">
    <property type="component" value="Unassembled WGS sequence"/>
</dbReference>
<dbReference type="SMART" id="SM00487">
    <property type="entry name" value="DEXDc"/>
    <property type="match status" value="2"/>
</dbReference>
<dbReference type="GO" id="GO:0003676">
    <property type="term" value="F:nucleic acid binding"/>
    <property type="evidence" value="ECO:0007669"/>
    <property type="project" value="InterPro"/>
</dbReference>
<evidence type="ECO:0000259" key="5">
    <source>
        <dbReference type="PROSITE" id="PS51192"/>
    </source>
</evidence>
<evidence type="ECO:0000259" key="6">
    <source>
        <dbReference type="PROSITE" id="PS51194"/>
    </source>
</evidence>
<dbReference type="GO" id="GO:0004386">
    <property type="term" value="F:helicase activity"/>
    <property type="evidence" value="ECO:0007669"/>
    <property type="project" value="UniProtKB-KW"/>
</dbReference>
<dbReference type="SMART" id="SM00973">
    <property type="entry name" value="Sec63"/>
    <property type="match status" value="1"/>
</dbReference>
<dbReference type="PROSITE" id="PS51194">
    <property type="entry name" value="HELICASE_CTER"/>
    <property type="match status" value="2"/>
</dbReference>
<evidence type="ECO:0000256" key="3">
    <source>
        <dbReference type="ARBA" id="ARBA00022806"/>
    </source>
</evidence>
<feature type="domain" description="Helicase ATP-binding" evidence="5">
    <location>
        <begin position="1153"/>
        <end position="1318"/>
    </location>
</feature>
<evidence type="ECO:0000256" key="1">
    <source>
        <dbReference type="ARBA" id="ARBA00022741"/>
    </source>
</evidence>
<keyword evidence="1" id="KW-0547">Nucleotide-binding</keyword>
<protein>
    <submittedName>
        <fullName evidence="7">Sec63-domain-containing protein</fullName>
    </submittedName>
</protein>
<dbReference type="OrthoDB" id="5575at2759"/>
<dbReference type="InterPro" id="IPR027417">
    <property type="entry name" value="P-loop_NTPase"/>
</dbReference>
<dbReference type="SMART" id="SM00490">
    <property type="entry name" value="HELICc"/>
    <property type="match status" value="2"/>
</dbReference>
<dbReference type="Gene3D" id="2.60.40.150">
    <property type="entry name" value="C2 domain"/>
    <property type="match status" value="1"/>
</dbReference>
<feature type="domain" description="Helicase C-terminal" evidence="6">
    <location>
        <begin position="1351"/>
        <end position="1556"/>
    </location>
</feature>
<dbReference type="Pfam" id="PF00271">
    <property type="entry name" value="Helicase_C"/>
    <property type="match status" value="1"/>
</dbReference>
<proteinExistence type="predicted"/>
<dbReference type="Pfam" id="PF00270">
    <property type="entry name" value="DEAD"/>
    <property type="match status" value="2"/>
</dbReference>
<evidence type="ECO:0000313" key="8">
    <source>
        <dbReference type="Proteomes" id="UP000092154"/>
    </source>
</evidence>
<keyword evidence="8" id="KW-1185">Reference proteome</keyword>
<reference evidence="7 8" key="1">
    <citation type="submission" date="2016-06" db="EMBL/GenBank/DDBJ databases">
        <title>Comparative genomics of the ectomycorrhizal sister species Rhizopogon vinicolor and Rhizopogon vesiculosus (Basidiomycota: Boletales) reveals a divergence of the mating type B locus.</title>
        <authorList>
            <consortium name="DOE Joint Genome Institute"/>
            <person name="Mujic A.B."/>
            <person name="Kuo A."/>
            <person name="Tritt A."/>
            <person name="Lipzen A."/>
            <person name="Chen C."/>
            <person name="Johnson J."/>
            <person name="Sharma A."/>
            <person name="Barry K."/>
            <person name="Grigoriev I.V."/>
            <person name="Spatafora J.W."/>
        </authorList>
    </citation>
    <scope>NUCLEOTIDE SEQUENCE [LARGE SCALE GENOMIC DNA]</scope>
    <source>
        <strain evidence="7 8">AM-OR11-026</strain>
    </source>
</reference>
<dbReference type="Pfam" id="PF23445">
    <property type="entry name" value="WHD_SNRNP200"/>
    <property type="match status" value="2"/>
</dbReference>
<dbReference type="InterPro" id="IPR001650">
    <property type="entry name" value="Helicase_C-like"/>
</dbReference>
<dbReference type="InterPro" id="IPR057842">
    <property type="entry name" value="WH_MER3"/>
</dbReference>
<dbReference type="GO" id="GO:0005524">
    <property type="term" value="F:ATP binding"/>
    <property type="evidence" value="ECO:0007669"/>
    <property type="project" value="UniProtKB-KW"/>
</dbReference>
<feature type="domain" description="Helicase ATP-binding" evidence="5">
    <location>
        <begin position="275"/>
        <end position="472"/>
    </location>
</feature>
<evidence type="ECO:0000256" key="4">
    <source>
        <dbReference type="ARBA" id="ARBA00022840"/>
    </source>
</evidence>
<gene>
    <name evidence="7" type="ORF">K503DRAFT_861887</name>
</gene>
<organism evidence="7 8">
    <name type="scientific">Rhizopogon vinicolor AM-OR11-026</name>
    <dbReference type="NCBI Taxonomy" id="1314800"/>
    <lineage>
        <taxon>Eukaryota</taxon>
        <taxon>Fungi</taxon>
        <taxon>Dikarya</taxon>
        <taxon>Basidiomycota</taxon>
        <taxon>Agaricomycotina</taxon>
        <taxon>Agaricomycetes</taxon>
        <taxon>Agaricomycetidae</taxon>
        <taxon>Boletales</taxon>
        <taxon>Suillineae</taxon>
        <taxon>Rhizopogonaceae</taxon>
        <taxon>Rhizopogon</taxon>
    </lineage>
</organism>
<dbReference type="PROSITE" id="PS51192">
    <property type="entry name" value="HELICASE_ATP_BIND_1"/>
    <property type="match status" value="2"/>
</dbReference>
<keyword evidence="3" id="KW-0347">Helicase</keyword>
<sequence length="1607" mass="179271">MSILEHLHQLTSAPGEHAAQNFDTRQLDGWIMPKSFATPDVNDDLEKDFRTSITDVLNTDQDLLSAPVYQHLTKRLSSKPKGVVEAISGLLSSTRPDDAISGELADLVGFEDIELVTELLTSRSYFVNALSGWERMIGERSTIEEARMLGISTANASLAPQDVRRRMEETLRANEARPLFTGIAQEAPEVLPHVYSSSSIVQSGSLSQFGSKYVLPLGTTRHDCEEYEEVIIPPAKAVPPRQTERLILVSELDALAKGSFPGYSTLNRVQSIVFPTAYGSNENILVCAPTGAGKTDVAMLTILRVLNEHRLPISLSSPLAASINRNAFQIIYVAPMKALASEIVRKLGKRLQWLSIKVKELTGMRIIFSDMQLTKAEIAETQIIVTTPEKWDVVTRKPTGEGELASKLKLLIIDEVHLLNEERGAVIEAIVARTLRQVESSQSVIRIVGLSATLPNYLDVAEFLSVSRYTGLFFFDSSFRPIPLEQHFIGVRGKPGSAQSKKNLDRVTYEKVSELVTQGHQVMVFVHSRKETVKAAQALKDSATIDGTLDDYSCEEHPQWSLFRRSIGESRNKEMKQLFDQGFGIHHAGMLRSDRNMMERMFEARAIKVLCCTATLAWGVNLPAHAVVIKGTQLYDSARGSFVDLSVLDVLQVFGRAGRPGLETRGEGYICTTEDKLDRYLNAVTSQNPIESQFMSGIDDALNAEIALGTVTNVGEGVRWLGYTYLYVRMRKNPFQYGMSRDSVLEDPQLGQKRNHLVTSTARKLASAGMINYTQTTGTFSTTDIGRIAARYYIRYASIEVFNKVFKRKMTEADVLAMLSMSTEFEQIKVRESEVKELELLMDNVPCDVQGETNTNQGKVSIPLQRHISNQGKVSILLQSYISRLPVEDFALVSDAAYVAQNGGRIARALLDIAISRKWARVAIVLMGITKAIEKRLWPFDEPLRQFDLKADIIYGLQNSGEEYSPAELASMTAAELGELVRLNERHGQALRTAARQFPMVKMTSSLRPLGSDVLRIAVSVIRDFDWNSKVHDSGEPFWLWVEDHEGIEILQLVHLLFRESTKSLDVNFVISVSNNIPPPYFTIRFMSDRWIGAEDELHVSLDGLMMPASSPDHTPRLDLPFLPRSSLGLPVLEELYSPRLHDFNAIQTQVFWSIINTSMNVFISAPVSCGKSLMGQLAIWATLLRRSNSFVLFIVPNRSFATQSLSDFRAFSDALGVAVDFCSGEGVFASCRTNVIRVVTSSGLLEAVGQHNLRRTSYPSLVVCDNLEQLDASYELSISLLRHKTQNHPTRYIGLSSSLNDPTDFASWLGVDTMALHSFRPTDRDQSLSITYQTFTIPHSAALFKSMSKPAYAAIRSVPSGESALIFVPSRSHCRTVAQEFITQCALDTESERGFLSQSVSPLRLEDYSARLQDQTLVDFVTRGVGFFHSGMSRTDRNLVLELFAEGVVRVLLAPRDACWTLPVRAAAVVVMGTQYIHLERDGPGPQLRDYSLVDVVQMQSRAVRHDAPGHFFLFCQAEARDTFTKFLTDGLPLESELLDSSMFENWYKARRRDGSIGNKQDAVQALSFTLLARRLVSNPMYYDVEAGSRNEVLSRIIDRLEESLL</sequence>
<dbReference type="SUPFAM" id="SSF46785">
    <property type="entry name" value="Winged helix' DNA-binding domain"/>
    <property type="match status" value="1"/>
</dbReference>
<name>A0A1B7NG79_9AGAM</name>
<dbReference type="Gene3D" id="1.10.3380.10">
    <property type="entry name" value="Sec63 N-terminal domain-like domain"/>
    <property type="match status" value="1"/>
</dbReference>
<dbReference type="FunFam" id="3.40.50.300:FF:000102">
    <property type="entry name" value="RNA helicase, activating signal cointegrator 1"/>
    <property type="match status" value="1"/>
</dbReference>
<dbReference type="CDD" id="cd18795">
    <property type="entry name" value="SF2_C_Ski2"/>
    <property type="match status" value="1"/>
</dbReference>
<dbReference type="FunFam" id="3.40.50.300:FF:000062">
    <property type="entry name" value="U5 small nuclear ribonucleoprotein helicase"/>
    <property type="match status" value="1"/>
</dbReference>
<dbReference type="InterPro" id="IPR004179">
    <property type="entry name" value="Sec63-dom"/>
</dbReference>
<dbReference type="InterPro" id="IPR014001">
    <property type="entry name" value="Helicase_ATP-bd"/>
</dbReference>
<evidence type="ECO:0000313" key="7">
    <source>
        <dbReference type="EMBL" id="OAX43855.1"/>
    </source>
</evidence>
<dbReference type="InterPro" id="IPR035892">
    <property type="entry name" value="C2_domain_sf"/>
</dbReference>
<dbReference type="InterPro" id="IPR050474">
    <property type="entry name" value="Hel308_SKI2-like"/>
</dbReference>
<dbReference type="SUPFAM" id="SSF52540">
    <property type="entry name" value="P-loop containing nucleoside triphosphate hydrolases"/>
    <property type="match status" value="3"/>
</dbReference>
<dbReference type="InterPro" id="IPR036390">
    <property type="entry name" value="WH_DNA-bd_sf"/>
</dbReference>
<dbReference type="EMBL" id="KV448131">
    <property type="protein sequence ID" value="OAX43855.1"/>
    <property type="molecule type" value="Genomic_DNA"/>
</dbReference>
<feature type="domain" description="Helicase C-terminal" evidence="6">
    <location>
        <begin position="503"/>
        <end position="706"/>
    </location>
</feature>
<dbReference type="STRING" id="1314800.A0A1B7NG79"/>
<dbReference type="Gene3D" id="1.10.10.10">
    <property type="entry name" value="Winged helix-like DNA-binding domain superfamily/Winged helix DNA-binding domain"/>
    <property type="match status" value="2"/>
</dbReference>
<dbReference type="InterPro" id="IPR036388">
    <property type="entry name" value="WH-like_DNA-bd_sf"/>
</dbReference>
<dbReference type="Gene3D" id="3.40.50.300">
    <property type="entry name" value="P-loop containing nucleotide triphosphate hydrolases"/>
    <property type="match status" value="4"/>
</dbReference>
<dbReference type="SUPFAM" id="SSF158702">
    <property type="entry name" value="Sec63 N-terminal domain-like"/>
    <property type="match status" value="1"/>
</dbReference>
<dbReference type="InParanoid" id="A0A1B7NG79"/>
<dbReference type="Pfam" id="PF02889">
    <property type="entry name" value="Sec63"/>
    <property type="match status" value="1"/>
</dbReference>
<dbReference type="FunFam" id="1.10.10.10:FF:000024">
    <property type="entry name" value="U5 small nuclear ribonucleoprotein helicase"/>
    <property type="match status" value="1"/>
</dbReference>
<evidence type="ECO:0000256" key="2">
    <source>
        <dbReference type="ARBA" id="ARBA00022801"/>
    </source>
</evidence>